<dbReference type="InterPro" id="IPR013763">
    <property type="entry name" value="Cyclin-like_dom"/>
</dbReference>
<dbReference type="SUPFAM" id="SSF47954">
    <property type="entry name" value="Cyclin-like"/>
    <property type="match status" value="2"/>
</dbReference>
<feature type="domain" description="Cyclin-like" evidence="11">
    <location>
        <begin position="220"/>
        <end position="304"/>
    </location>
</feature>
<dbReference type="InterPro" id="IPR013150">
    <property type="entry name" value="TFIIB_cyclin"/>
</dbReference>
<dbReference type="SMART" id="SM00385">
    <property type="entry name" value="CYCLIN"/>
    <property type="match status" value="2"/>
</dbReference>
<feature type="compositionally biased region" description="Acidic residues" evidence="10">
    <location>
        <begin position="736"/>
        <end position="752"/>
    </location>
</feature>
<keyword evidence="6" id="KW-0805">Transcription regulation</keyword>
<comment type="similarity">
    <text evidence="2">Belongs to the TFIIB family.</text>
</comment>
<feature type="compositionally biased region" description="Acidic residues" evidence="10">
    <location>
        <begin position="471"/>
        <end position="481"/>
    </location>
</feature>
<keyword evidence="13" id="KW-1185">Reference proteome</keyword>
<dbReference type="InterPro" id="IPR036915">
    <property type="entry name" value="Cyclin-like_sf"/>
</dbReference>
<feature type="compositionally biased region" description="Polar residues" evidence="10">
    <location>
        <begin position="697"/>
        <end position="708"/>
    </location>
</feature>
<evidence type="ECO:0000313" key="12">
    <source>
        <dbReference type="EMBL" id="KAH9832373.1"/>
    </source>
</evidence>
<reference evidence="12 13" key="2">
    <citation type="journal article" date="2021" name="Curr. Genet.">
        <title>Genetic response to nitrogen starvation in the aggressive Eucalyptus foliar pathogen Teratosphaeria destructans.</title>
        <authorList>
            <person name="Havenga M."/>
            <person name="Wingfield B.D."/>
            <person name="Wingfield M.J."/>
            <person name="Dreyer L.L."/>
            <person name="Roets F."/>
            <person name="Aylward J."/>
        </authorList>
    </citation>
    <scope>NUCLEOTIDE SEQUENCE [LARGE SCALE GENOMIC DNA]</scope>
    <source>
        <strain evidence="12">CMW44962</strain>
    </source>
</reference>
<keyword evidence="3" id="KW-0479">Metal-binding</keyword>
<dbReference type="AlphaFoldDB" id="A0A9W7W474"/>
<evidence type="ECO:0000256" key="5">
    <source>
        <dbReference type="ARBA" id="ARBA00022833"/>
    </source>
</evidence>
<dbReference type="InterPro" id="IPR011665">
    <property type="entry name" value="BRF1_TBP-bd_dom"/>
</dbReference>
<keyword evidence="5" id="KW-0862">Zinc</keyword>
<feature type="domain" description="Cyclin-like" evidence="11">
    <location>
        <begin position="119"/>
        <end position="201"/>
    </location>
</feature>
<feature type="region of interest" description="Disordered" evidence="10">
    <location>
        <begin position="329"/>
        <end position="524"/>
    </location>
</feature>
<feature type="region of interest" description="Disordered" evidence="10">
    <location>
        <begin position="584"/>
        <end position="766"/>
    </location>
</feature>
<keyword evidence="4" id="KW-0863">Zinc-finger</keyword>
<evidence type="ECO:0000256" key="2">
    <source>
        <dbReference type="ARBA" id="ARBA00010857"/>
    </source>
</evidence>
<evidence type="ECO:0000256" key="4">
    <source>
        <dbReference type="ARBA" id="ARBA00022771"/>
    </source>
</evidence>
<feature type="compositionally biased region" description="Low complexity" evidence="10">
    <location>
        <begin position="650"/>
        <end position="667"/>
    </location>
</feature>
<dbReference type="PANTHER" id="PTHR11618">
    <property type="entry name" value="TRANSCRIPTION INITIATION FACTOR IIB-RELATED"/>
    <property type="match status" value="1"/>
</dbReference>
<comment type="caution">
    <text evidence="12">The sequence shown here is derived from an EMBL/GenBank/DDBJ whole genome shotgun (WGS) entry which is preliminary data.</text>
</comment>
<gene>
    <name evidence="12" type="ORF">Tdes44962_MAKER08822</name>
</gene>
<dbReference type="PANTHER" id="PTHR11618:SF4">
    <property type="entry name" value="TRANSCRIPTION FACTOR IIIB 90 KDA SUBUNIT"/>
    <property type="match status" value="1"/>
</dbReference>
<name>A0A9W7W474_9PEZI</name>
<dbReference type="GO" id="GO:0070897">
    <property type="term" value="P:transcription preinitiation complex assembly"/>
    <property type="evidence" value="ECO:0007669"/>
    <property type="project" value="InterPro"/>
</dbReference>
<evidence type="ECO:0000259" key="11">
    <source>
        <dbReference type="SMART" id="SM00385"/>
    </source>
</evidence>
<dbReference type="GO" id="GO:0001006">
    <property type="term" value="F:RNA polymerase III type 3 promoter sequence-specific DNA binding"/>
    <property type="evidence" value="ECO:0007669"/>
    <property type="project" value="TreeGrafter"/>
</dbReference>
<evidence type="ECO:0000256" key="3">
    <source>
        <dbReference type="ARBA" id="ARBA00022723"/>
    </source>
</evidence>
<dbReference type="FunFam" id="1.10.472.10:FF:000002">
    <property type="entry name" value="Transcription factor IIIB 90 kDa subunit"/>
    <property type="match status" value="1"/>
</dbReference>
<evidence type="ECO:0000256" key="6">
    <source>
        <dbReference type="ARBA" id="ARBA00023015"/>
    </source>
</evidence>
<feature type="region of interest" description="Disordered" evidence="10">
    <location>
        <begin position="1"/>
        <end position="39"/>
    </location>
</feature>
<reference evidence="12 13" key="1">
    <citation type="journal article" date="2018" name="IMA Fungus">
        <title>IMA Genome-F 10: Nine draft genome sequences of Claviceps purpurea s.lat., including C. arundinis, C. humidiphila, and C. cf. spartinae, pseudomolecules for the pitch canker pathogen Fusarium circinatum, draft genome of Davidsoniella eucalypti, Grosmannia galeiformis, Quambalaria eucalypti, and Teratosphaeria destructans.</title>
        <authorList>
            <person name="Wingfield B.D."/>
            <person name="Liu M."/>
            <person name="Nguyen H.D."/>
            <person name="Lane F.A."/>
            <person name="Morgan S.W."/>
            <person name="De Vos L."/>
            <person name="Wilken P.M."/>
            <person name="Duong T.A."/>
            <person name="Aylward J."/>
            <person name="Coetzee M.P."/>
            <person name="Dadej K."/>
            <person name="De Beer Z.W."/>
            <person name="Findlay W."/>
            <person name="Havenga M."/>
            <person name="Kolarik M."/>
            <person name="Menzies J.G."/>
            <person name="Naidoo K."/>
            <person name="Pochopski O."/>
            <person name="Shoukouhi P."/>
            <person name="Santana Q.C."/>
            <person name="Seifert K.A."/>
            <person name="Soal N."/>
            <person name="Steenkamp E.T."/>
            <person name="Tatham C.T."/>
            <person name="van der Nest M.A."/>
            <person name="Wingfield M.J."/>
        </authorList>
    </citation>
    <scope>NUCLEOTIDE SEQUENCE [LARGE SCALE GENOMIC DNA]</scope>
    <source>
        <strain evidence="12">CMW44962</strain>
    </source>
</reference>
<dbReference type="InterPro" id="IPR000812">
    <property type="entry name" value="TFIIB"/>
</dbReference>
<dbReference type="Pfam" id="PF07741">
    <property type="entry name" value="BRF1"/>
    <property type="match status" value="1"/>
</dbReference>
<organism evidence="12 13">
    <name type="scientific">Teratosphaeria destructans</name>
    <dbReference type="NCBI Taxonomy" id="418781"/>
    <lineage>
        <taxon>Eukaryota</taxon>
        <taxon>Fungi</taxon>
        <taxon>Dikarya</taxon>
        <taxon>Ascomycota</taxon>
        <taxon>Pezizomycotina</taxon>
        <taxon>Dothideomycetes</taxon>
        <taxon>Dothideomycetidae</taxon>
        <taxon>Mycosphaerellales</taxon>
        <taxon>Teratosphaeriaceae</taxon>
        <taxon>Teratosphaeria</taxon>
    </lineage>
</organism>
<evidence type="ECO:0000313" key="13">
    <source>
        <dbReference type="Proteomes" id="UP001138500"/>
    </source>
</evidence>
<keyword evidence="7" id="KW-0010">Activator</keyword>
<dbReference type="GO" id="GO:0000126">
    <property type="term" value="C:transcription factor TFIIIB complex"/>
    <property type="evidence" value="ECO:0007669"/>
    <property type="project" value="TreeGrafter"/>
</dbReference>
<dbReference type="EMBL" id="RIBY02001114">
    <property type="protein sequence ID" value="KAH9832373.1"/>
    <property type="molecule type" value="Genomic_DNA"/>
</dbReference>
<evidence type="ECO:0000256" key="10">
    <source>
        <dbReference type="SAM" id="MobiDB-lite"/>
    </source>
</evidence>
<evidence type="ECO:0000256" key="8">
    <source>
        <dbReference type="ARBA" id="ARBA00023163"/>
    </source>
</evidence>
<dbReference type="Gene3D" id="1.10.472.10">
    <property type="entry name" value="Cyclin-like"/>
    <property type="match status" value="2"/>
</dbReference>
<keyword evidence="8" id="KW-0804">Transcription</keyword>
<keyword evidence="9" id="KW-0539">Nucleus</keyword>
<evidence type="ECO:0000256" key="9">
    <source>
        <dbReference type="ARBA" id="ARBA00023242"/>
    </source>
</evidence>
<protein>
    <submittedName>
        <fullName evidence="12">Brf1-like TBP-binding domain</fullName>
    </submittedName>
</protein>
<evidence type="ECO:0000256" key="1">
    <source>
        <dbReference type="ARBA" id="ARBA00004123"/>
    </source>
</evidence>
<feature type="compositionally biased region" description="Basic and acidic residues" evidence="10">
    <location>
        <begin position="349"/>
        <end position="362"/>
    </location>
</feature>
<dbReference type="Proteomes" id="UP001138500">
    <property type="component" value="Unassembled WGS sequence"/>
</dbReference>
<dbReference type="OrthoDB" id="511529at2759"/>
<dbReference type="Gene3D" id="1.20.5.650">
    <property type="entry name" value="Single helix bin"/>
    <property type="match status" value="1"/>
</dbReference>
<dbReference type="GO" id="GO:0005634">
    <property type="term" value="C:nucleus"/>
    <property type="evidence" value="ECO:0007669"/>
    <property type="project" value="UniProtKB-SubCell"/>
</dbReference>
<dbReference type="GO" id="GO:0017025">
    <property type="term" value="F:TBP-class protein binding"/>
    <property type="evidence" value="ECO:0007669"/>
    <property type="project" value="InterPro"/>
</dbReference>
<feature type="compositionally biased region" description="Low complexity" evidence="10">
    <location>
        <begin position="618"/>
        <end position="636"/>
    </location>
</feature>
<proteinExistence type="inferred from homology"/>
<dbReference type="CDD" id="cd20554">
    <property type="entry name" value="CYCLIN_TFIIIB90_rpt2"/>
    <property type="match status" value="1"/>
</dbReference>
<dbReference type="Pfam" id="PF00382">
    <property type="entry name" value="TFIIB"/>
    <property type="match status" value="2"/>
</dbReference>
<dbReference type="GO" id="GO:0008270">
    <property type="term" value="F:zinc ion binding"/>
    <property type="evidence" value="ECO:0007669"/>
    <property type="project" value="UniProtKB-KW"/>
</dbReference>
<comment type="subcellular location">
    <subcellularLocation>
        <location evidence="1">Nucleus</location>
    </subcellularLocation>
</comment>
<sequence>MAPAAPPRTGPRQRLGSLNKPTGPKPKPKPKKQTACCDNPRHETEDGMLICMNCGTQIAENNIVAEVTFEENAQGAATVQGGFIGEGARHARSLGSQTIRRIGGGERNSRQEQLSNARRVMAPIVQRLNLSDRIKTGAENLLDIVFGWSFSAGRRTEEVVAAAVFAACRKDRGNEVLLIDIADIIKVNVFRLGEVYKDLLKCCGIKEGQHVGQELINLEPLIMRYCKRLEFGPATPQVTADAIRIAKRMRRDWIVTGRHPAGLCGASIILAARMNNFRRTVREIVFISKVADGTVARRIDEFRRTKAASLTVNDFREFGLRLKDQHDPPVLQYTKEREEKLAEKKRKRQDWNVRRETMDREQSIMSGDGGGDGNASSRVASAAPDGQAAEEDHRDKRQRTSGPEASSEAAPEGRHDADGFAIPDIPSRATTVEASEAPEAPKRKRGRPKKQALTIDLSAEELEDENKIEAEIEDALGDEEVQNAGSEVENQNRDDRMQLLAEQQRQLSAQREKERRESEGKVWWTENDHANAEVLTAKELEEEFKNDPEVQRCVLSPAESRIKEQIWVAHNEDWMRMQHEKRIMKQIAEANGTNKEKGKGRKKKLKKGEQAPEDAETPAETPANAAAAAARKAAPPSKFLNFETLARIYGGDPSSPSISGSNSRAPSEAPSVSTSALTGAERDSADPAPQRPRVTFGLQTPQATQGAGVTQRGPASPAMQPQPVSPPPTQPQAAEGADDEDEDMGDDDEDEQGYQQSVVGYDDDDISEVQDVGYADDDFEYQSAINDGVYGTFGGDDYDDY</sequence>
<dbReference type="GO" id="GO:0097550">
    <property type="term" value="C:transcription preinitiation complex"/>
    <property type="evidence" value="ECO:0007669"/>
    <property type="project" value="TreeGrafter"/>
</dbReference>
<accession>A0A9W7W474</accession>
<feature type="compositionally biased region" description="Basic and acidic residues" evidence="10">
    <location>
        <begin position="510"/>
        <end position="524"/>
    </location>
</feature>
<dbReference type="GO" id="GO:0000995">
    <property type="term" value="F:RNA polymerase III general transcription initiation factor activity"/>
    <property type="evidence" value="ECO:0007669"/>
    <property type="project" value="TreeGrafter"/>
</dbReference>
<evidence type="ECO:0000256" key="7">
    <source>
        <dbReference type="ARBA" id="ARBA00023159"/>
    </source>
</evidence>